<proteinExistence type="inferred from homology"/>
<dbReference type="InterPro" id="IPR000172">
    <property type="entry name" value="GMC_OxRdtase_N"/>
</dbReference>
<feature type="domain" description="Glucose-methanol-choline oxidoreductase N-terminal" evidence="6">
    <location>
        <begin position="62"/>
        <end position="274"/>
    </location>
</feature>
<name>A0AAD5XDP5_9FUNG</name>
<dbReference type="PANTHER" id="PTHR46056:SF12">
    <property type="entry name" value="LONG-CHAIN-ALCOHOL OXIDASE"/>
    <property type="match status" value="1"/>
</dbReference>
<evidence type="ECO:0000256" key="2">
    <source>
        <dbReference type="ARBA" id="ARBA00022630"/>
    </source>
</evidence>
<dbReference type="InterPro" id="IPR003953">
    <property type="entry name" value="FAD-dep_OxRdtase_2_FAD-bd"/>
</dbReference>
<evidence type="ECO:0000256" key="4">
    <source>
        <dbReference type="ARBA" id="ARBA00023002"/>
    </source>
</evidence>
<keyword evidence="10" id="KW-1185">Reference proteome</keyword>
<keyword evidence="2" id="KW-0285">Flavoprotein</keyword>
<dbReference type="Gene3D" id="3.50.50.60">
    <property type="entry name" value="FAD/NAD(P)-binding domain"/>
    <property type="match status" value="2"/>
</dbReference>
<feature type="non-terminal residue" evidence="9">
    <location>
        <position position="1"/>
    </location>
</feature>
<feature type="binding site" evidence="5">
    <location>
        <position position="211"/>
    </location>
    <ligand>
        <name>FAD</name>
        <dbReference type="ChEBI" id="CHEBI:57692"/>
    </ligand>
</feature>
<dbReference type="Pfam" id="PF00890">
    <property type="entry name" value="FAD_binding_2"/>
    <property type="match status" value="1"/>
</dbReference>
<reference evidence="9" key="1">
    <citation type="submission" date="2020-05" db="EMBL/GenBank/DDBJ databases">
        <title>Phylogenomic resolution of chytrid fungi.</title>
        <authorList>
            <person name="Stajich J.E."/>
            <person name="Amses K."/>
            <person name="Simmons R."/>
            <person name="Seto K."/>
            <person name="Myers J."/>
            <person name="Bonds A."/>
            <person name="Quandt C.A."/>
            <person name="Barry K."/>
            <person name="Liu P."/>
            <person name="Grigoriev I."/>
            <person name="Longcore J.E."/>
            <person name="James T.Y."/>
        </authorList>
    </citation>
    <scope>NUCLEOTIDE SEQUENCE</scope>
    <source>
        <strain evidence="9">JEL0513</strain>
    </source>
</reference>
<dbReference type="InterPro" id="IPR007867">
    <property type="entry name" value="GMC_OxRtase_C"/>
</dbReference>
<keyword evidence="4" id="KW-0560">Oxidoreductase</keyword>
<comment type="caution">
    <text evidence="9">The sequence shown here is derived from an EMBL/GenBank/DDBJ whole genome shotgun (WGS) entry which is preliminary data.</text>
</comment>
<accession>A0AAD5XDP5</accession>
<evidence type="ECO:0000313" key="10">
    <source>
        <dbReference type="Proteomes" id="UP001211907"/>
    </source>
</evidence>
<sequence>LAATENNVVQLTVDAVIIGSGAGGGVVAAELAKAGLKVIVLEKGKYYAPTDLSHEERESFGSLYENQGVLQSENGSILILAGSTFGGGTYVNWSASLRPPQSLRDEWGTRHKLPCFQTPDFEESVNAVCNRSGVRPDATIPHNPSNKILLDGSAKLGLAATEIPQNTDGKPHQCGFCGLGCPYAEKLGTHMTFLKDAAETNNASFIQDCFVEKIRHAKGVVTGVQARITTTNTRVQINCKVVVSSAGSLNTPCLLTRSGLTNKNIGRNLRLHPVAFIRGVFPSREINPHVGPIMTSINTSLASRNNSEYGARIEIPYMLPGLYSVVNSYNNSFDMKRKMMQYTQSCNMIILTRDLDSKAAIHEDKDGNLIVSFALGKEDEKAMIEGMVTAAKIMLIEGAQEIDSSQVGFESLKLDADDLKDPLNSSKTKLFFKKVAEVGMKKKLVGSAHQMGSARMGVSPETSVVDPDGQSWEVKGLYVADASVFPTASGVNPMITTMSVAHFIAQSIKRNLGLNNSSSAML</sequence>
<evidence type="ECO:0000256" key="5">
    <source>
        <dbReference type="PIRSR" id="PIRSR000137-2"/>
    </source>
</evidence>
<evidence type="ECO:0008006" key="11">
    <source>
        <dbReference type="Google" id="ProtNLM"/>
    </source>
</evidence>
<keyword evidence="3 5" id="KW-0274">FAD</keyword>
<evidence type="ECO:0000259" key="6">
    <source>
        <dbReference type="Pfam" id="PF00732"/>
    </source>
</evidence>
<dbReference type="InterPro" id="IPR012132">
    <property type="entry name" value="GMC_OxRdtase"/>
</dbReference>
<dbReference type="GO" id="GO:0016614">
    <property type="term" value="F:oxidoreductase activity, acting on CH-OH group of donors"/>
    <property type="evidence" value="ECO:0007669"/>
    <property type="project" value="InterPro"/>
</dbReference>
<dbReference type="GO" id="GO:0050660">
    <property type="term" value="F:flavin adenine dinucleotide binding"/>
    <property type="evidence" value="ECO:0007669"/>
    <property type="project" value="InterPro"/>
</dbReference>
<evidence type="ECO:0000313" key="9">
    <source>
        <dbReference type="EMBL" id="KAJ3109909.1"/>
    </source>
</evidence>
<dbReference type="PANTHER" id="PTHR46056">
    <property type="entry name" value="LONG-CHAIN-ALCOHOL OXIDASE"/>
    <property type="match status" value="1"/>
</dbReference>
<dbReference type="InterPro" id="IPR036188">
    <property type="entry name" value="FAD/NAD-bd_sf"/>
</dbReference>
<evidence type="ECO:0000256" key="3">
    <source>
        <dbReference type="ARBA" id="ARBA00022827"/>
    </source>
</evidence>
<evidence type="ECO:0000256" key="1">
    <source>
        <dbReference type="ARBA" id="ARBA00010790"/>
    </source>
</evidence>
<comment type="cofactor">
    <cofactor evidence="5">
        <name>FAD</name>
        <dbReference type="ChEBI" id="CHEBI:57692"/>
    </cofactor>
</comment>
<evidence type="ECO:0000259" key="8">
    <source>
        <dbReference type="Pfam" id="PF05199"/>
    </source>
</evidence>
<comment type="similarity">
    <text evidence="1">Belongs to the GMC oxidoreductase family.</text>
</comment>
<feature type="domain" description="FAD-dependent oxidoreductase 2 FAD-binding" evidence="7">
    <location>
        <begin position="14"/>
        <end position="46"/>
    </location>
</feature>
<dbReference type="SUPFAM" id="SSF51905">
    <property type="entry name" value="FAD/NAD(P)-binding domain"/>
    <property type="match status" value="1"/>
</dbReference>
<dbReference type="AlphaFoldDB" id="A0AAD5XDP5"/>
<organism evidence="9 10">
    <name type="scientific">Physocladia obscura</name>
    <dbReference type="NCBI Taxonomy" id="109957"/>
    <lineage>
        <taxon>Eukaryota</taxon>
        <taxon>Fungi</taxon>
        <taxon>Fungi incertae sedis</taxon>
        <taxon>Chytridiomycota</taxon>
        <taxon>Chytridiomycota incertae sedis</taxon>
        <taxon>Chytridiomycetes</taxon>
        <taxon>Chytridiales</taxon>
        <taxon>Chytriomycetaceae</taxon>
        <taxon>Physocladia</taxon>
    </lineage>
</organism>
<dbReference type="Pfam" id="PF05199">
    <property type="entry name" value="GMC_oxred_C"/>
    <property type="match status" value="1"/>
</dbReference>
<dbReference type="Pfam" id="PF00732">
    <property type="entry name" value="GMC_oxred_N"/>
    <property type="match status" value="1"/>
</dbReference>
<gene>
    <name evidence="9" type="ORF">HK100_003226</name>
</gene>
<dbReference type="EMBL" id="JADGJH010001791">
    <property type="protein sequence ID" value="KAJ3109909.1"/>
    <property type="molecule type" value="Genomic_DNA"/>
</dbReference>
<protein>
    <recommendedName>
        <fullName evidence="11">Long-chain-alcohol oxidase</fullName>
    </recommendedName>
</protein>
<dbReference type="PIRSF" id="PIRSF000137">
    <property type="entry name" value="Alcohol_oxidase"/>
    <property type="match status" value="1"/>
</dbReference>
<feature type="domain" description="Glucose-methanol-choline oxidoreductase C-terminal" evidence="8">
    <location>
        <begin position="367"/>
        <end position="501"/>
    </location>
</feature>
<evidence type="ECO:0000259" key="7">
    <source>
        <dbReference type="Pfam" id="PF00890"/>
    </source>
</evidence>
<dbReference type="Proteomes" id="UP001211907">
    <property type="component" value="Unassembled WGS sequence"/>
</dbReference>